<evidence type="ECO:0000313" key="3">
    <source>
        <dbReference type="Proteomes" id="UP000652219"/>
    </source>
</evidence>
<feature type="region of interest" description="Disordered" evidence="1">
    <location>
        <begin position="1"/>
        <end position="22"/>
    </location>
</feature>
<evidence type="ECO:0000313" key="2">
    <source>
        <dbReference type="EMBL" id="KAF6813007.1"/>
    </source>
</evidence>
<protein>
    <submittedName>
        <fullName evidence="2">Uncharacterized protein</fullName>
    </submittedName>
</protein>
<feature type="region of interest" description="Disordered" evidence="1">
    <location>
        <begin position="64"/>
        <end position="86"/>
    </location>
</feature>
<gene>
    <name evidence="2" type="ORF">CSOJ01_04840</name>
</gene>
<dbReference type="Proteomes" id="UP000652219">
    <property type="component" value="Unassembled WGS sequence"/>
</dbReference>
<reference evidence="2 3" key="1">
    <citation type="journal article" date="2020" name="Phytopathology">
        <title>Genome Sequence Resources of Colletotrichum truncatum, C. plurivorum, C. musicola, and C. sojae: Four Species Pathogenic to Soybean (Glycine max).</title>
        <authorList>
            <person name="Rogerio F."/>
            <person name="Boufleur T.R."/>
            <person name="Ciampi-Guillardi M."/>
            <person name="Sukno S.A."/>
            <person name="Thon M.R."/>
            <person name="Massola Junior N.S."/>
            <person name="Baroncelli R."/>
        </authorList>
    </citation>
    <scope>NUCLEOTIDE SEQUENCE [LARGE SCALE GENOMIC DNA]</scope>
    <source>
        <strain evidence="2 3">LFN0009</strain>
    </source>
</reference>
<evidence type="ECO:0000256" key="1">
    <source>
        <dbReference type="SAM" id="MobiDB-lite"/>
    </source>
</evidence>
<organism evidence="2 3">
    <name type="scientific">Colletotrichum sojae</name>
    <dbReference type="NCBI Taxonomy" id="2175907"/>
    <lineage>
        <taxon>Eukaryota</taxon>
        <taxon>Fungi</taxon>
        <taxon>Dikarya</taxon>
        <taxon>Ascomycota</taxon>
        <taxon>Pezizomycotina</taxon>
        <taxon>Sordariomycetes</taxon>
        <taxon>Hypocreomycetidae</taxon>
        <taxon>Glomerellales</taxon>
        <taxon>Glomerellaceae</taxon>
        <taxon>Colletotrichum</taxon>
        <taxon>Colletotrichum orchidearum species complex</taxon>
    </lineage>
</organism>
<proteinExistence type="predicted"/>
<accession>A0A8H6JHD0</accession>
<dbReference type="AlphaFoldDB" id="A0A8H6JHD0"/>
<dbReference type="EMBL" id="WIGN01000057">
    <property type="protein sequence ID" value="KAF6813007.1"/>
    <property type="molecule type" value="Genomic_DNA"/>
</dbReference>
<keyword evidence="3" id="KW-1185">Reference proteome</keyword>
<name>A0A8H6JHD0_9PEZI</name>
<sequence length="86" mass="9763">MVTGHRHQQPRRNHPGPRHKSAIVRKYLPPPGLELVLGQNASHSINSLPPPFVQWPFLRPEPGRYLKDGTGRQKRRTTSLERGCAV</sequence>
<comment type="caution">
    <text evidence="2">The sequence shown here is derived from an EMBL/GenBank/DDBJ whole genome shotgun (WGS) entry which is preliminary data.</text>
</comment>